<dbReference type="AlphaFoldDB" id="A0A9N9NC38"/>
<organism evidence="2 3">
    <name type="scientific">Cetraspora pellucida</name>
    <dbReference type="NCBI Taxonomy" id="1433469"/>
    <lineage>
        <taxon>Eukaryota</taxon>
        <taxon>Fungi</taxon>
        <taxon>Fungi incertae sedis</taxon>
        <taxon>Mucoromycota</taxon>
        <taxon>Glomeromycotina</taxon>
        <taxon>Glomeromycetes</taxon>
        <taxon>Diversisporales</taxon>
        <taxon>Gigasporaceae</taxon>
        <taxon>Cetraspora</taxon>
    </lineage>
</organism>
<gene>
    <name evidence="2" type="ORF">CPELLU_LOCUS12849</name>
</gene>
<keyword evidence="3" id="KW-1185">Reference proteome</keyword>
<feature type="transmembrane region" description="Helical" evidence="1">
    <location>
        <begin position="363"/>
        <end position="390"/>
    </location>
</feature>
<feature type="transmembrane region" description="Helical" evidence="1">
    <location>
        <begin position="557"/>
        <end position="580"/>
    </location>
</feature>
<keyword evidence="1" id="KW-0472">Membrane</keyword>
<evidence type="ECO:0000313" key="3">
    <source>
        <dbReference type="Proteomes" id="UP000789759"/>
    </source>
</evidence>
<protein>
    <submittedName>
        <fullName evidence="2">23191_t:CDS:1</fullName>
    </submittedName>
</protein>
<proteinExistence type="predicted"/>
<dbReference type="EMBL" id="CAJVQA010012858">
    <property type="protein sequence ID" value="CAG8720057.1"/>
    <property type="molecule type" value="Genomic_DNA"/>
</dbReference>
<keyword evidence="1" id="KW-1133">Transmembrane helix</keyword>
<evidence type="ECO:0000313" key="2">
    <source>
        <dbReference type="EMBL" id="CAG8720057.1"/>
    </source>
</evidence>
<keyword evidence="1" id="KW-0812">Transmembrane</keyword>
<feature type="transmembrane region" description="Helical" evidence="1">
    <location>
        <begin position="397"/>
        <end position="420"/>
    </location>
</feature>
<reference evidence="2" key="1">
    <citation type="submission" date="2021-06" db="EMBL/GenBank/DDBJ databases">
        <authorList>
            <person name="Kallberg Y."/>
            <person name="Tangrot J."/>
            <person name="Rosling A."/>
        </authorList>
    </citation>
    <scope>NUCLEOTIDE SEQUENCE</scope>
    <source>
        <strain evidence="2">FL966</strain>
    </source>
</reference>
<feature type="transmembrane region" description="Helical" evidence="1">
    <location>
        <begin position="530"/>
        <end position="551"/>
    </location>
</feature>
<feature type="transmembrane region" description="Helical" evidence="1">
    <location>
        <begin position="496"/>
        <end position="518"/>
    </location>
</feature>
<sequence>MYFACFYQRDLFDSYDNDEILVEEDSETLDVENIIQGSLENRSSSSAEKENRRFYSYGSEIAKVLNVIKCEYSYSEVQFDWTITGKYNRYDKEHLMTWTIDREIDGNCHKLLVSKNDCTPISFNGDYLGSYLLPNDDLIVIATKCVVIFTLVNNEIQIIYYAGIILFENILQQHPKFQRRLKQYSSHERNGVIKMPKSTFTPENLWDDGYFKHVLDFIDEETDPNIVQHLGKMITMYLDDIYTFSQFSPYIVKSIVKSNDEKRKYRKHDNEMIGLIIDKCISYYNEDNSQFEVLCAITSSISELQKLYPYYVAQFFVCNSIFSHADETINYVPYPHLAGDIDELPEPHVTKFLRNVYGYICNYFNVIIIGIIGLILLLYIGILTAILSGVRTDTFKLFVIVGTFFVTGPIICVILFIILWQSIRNKLDERKIFYPAVKLLVPLPKFATYPTEYNFFAELLKPASNEFVKTTKIPIIYSDWNGEALLNFKWNRFAKYYYYVIWIVYTIFLLTFTLASSQPFNKISLENQKTLFYCSVILGFLQLTIEIRQFIWDWKGYIVSTWNWFAFIVFSYAHAFFLLLHPAEKFNPSKPVYDNDANNPWNLAYTYNPINNGTIIMSPSLILPPNLNTNLYEHFGTSLLAVYKLMTGDTSSLSSWEYRNSIALVFLWITFSLFTVIYLLNLFIGLLNIAIASNNSRVLFLLLRAELIAEIELFYLLPHQRRWDFWFPKRIFYHAHVNKLKNKIYNINDTYEDSRYKPNIQTYLLELLHIDANELNLTKQNIQKIDKYTQTDN</sequence>
<dbReference type="Proteomes" id="UP000789759">
    <property type="component" value="Unassembled WGS sequence"/>
</dbReference>
<dbReference type="OrthoDB" id="2352140at2759"/>
<accession>A0A9N9NC38</accession>
<name>A0A9N9NC38_9GLOM</name>
<comment type="caution">
    <text evidence="2">The sequence shown here is derived from an EMBL/GenBank/DDBJ whole genome shotgun (WGS) entry which is preliminary data.</text>
</comment>
<feature type="transmembrane region" description="Helical" evidence="1">
    <location>
        <begin position="662"/>
        <end position="692"/>
    </location>
</feature>
<evidence type="ECO:0000256" key="1">
    <source>
        <dbReference type="SAM" id="Phobius"/>
    </source>
</evidence>